<evidence type="ECO:0000259" key="1">
    <source>
        <dbReference type="PROSITE" id="PS51186"/>
    </source>
</evidence>
<gene>
    <name evidence="2" type="ORF">GCM10007932_50490</name>
</gene>
<reference evidence="3" key="1">
    <citation type="journal article" date="2019" name="Int. J. Syst. Evol. Microbiol.">
        <title>The Global Catalogue of Microorganisms (GCM) 10K type strain sequencing project: providing services to taxonomists for standard genome sequencing and annotation.</title>
        <authorList>
            <consortium name="The Broad Institute Genomics Platform"/>
            <consortium name="The Broad Institute Genome Sequencing Center for Infectious Disease"/>
            <person name="Wu L."/>
            <person name="Ma J."/>
        </authorList>
    </citation>
    <scope>NUCLEOTIDE SEQUENCE [LARGE SCALE GENOMIC DNA]</scope>
    <source>
        <strain evidence="3">NBRC 15640</strain>
    </source>
</reference>
<evidence type="ECO:0000313" key="3">
    <source>
        <dbReference type="Proteomes" id="UP001156690"/>
    </source>
</evidence>
<keyword evidence="3" id="KW-1185">Reference proteome</keyword>
<feature type="domain" description="N-acetyltransferase" evidence="1">
    <location>
        <begin position="5"/>
        <end position="148"/>
    </location>
</feature>
<organism evidence="2 3">
    <name type="scientific">Vibrio penaeicida</name>
    <dbReference type="NCBI Taxonomy" id="104609"/>
    <lineage>
        <taxon>Bacteria</taxon>
        <taxon>Pseudomonadati</taxon>
        <taxon>Pseudomonadota</taxon>
        <taxon>Gammaproteobacteria</taxon>
        <taxon>Vibrionales</taxon>
        <taxon>Vibrionaceae</taxon>
        <taxon>Vibrio</taxon>
    </lineage>
</organism>
<dbReference type="GO" id="GO:0016747">
    <property type="term" value="F:acyltransferase activity, transferring groups other than amino-acyl groups"/>
    <property type="evidence" value="ECO:0007669"/>
    <property type="project" value="InterPro"/>
</dbReference>
<name>A0AAV5NYE3_9VIBR</name>
<comment type="caution">
    <text evidence="2">The sequence shown here is derived from an EMBL/GenBank/DDBJ whole genome shotgun (WGS) entry which is preliminary data.</text>
</comment>
<evidence type="ECO:0000313" key="2">
    <source>
        <dbReference type="EMBL" id="GLQ75686.1"/>
    </source>
</evidence>
<dbReference type="AlphaFoldDB" id="A0AAV5NYE3"/>
<proteinExistence type="predicted"/>
<dbReference type="Pfam" id="PF00583">
    <property type="entry name" value="Acetyltransf_1"/>
    <property type="match status" value="1"/>
</dbReference>
<sequence>MNSNLNLTPLSESEYSNAYPIFKEYMKPTIDEALGWDEAYQYNGFTNRLKPEWFFWLEFEGNKVGLVIHKSTSKSVHVHLLVVFNQSQGRGLAQKAMNRVEQEAKGKALPVTLSCFKNNVPALELYRKLGFDVISEDDLFFDMKKWVE</sequence>
<dbReference type="PROSITE" id="PS51186">
    <property type="entry name" value="GNAT"/>
    <property type="match status" value="1"/>
</dbReference>
<dbReference type="EMBL" id="BSNX01000075">
    <property type="protein sequence ID" value="GLQ75686.1"/>
    <property type="molecule type" value="Genomic_DNA"/>
</dbReference>
<protein>
    <submittedName>
        <fullName evidence="2">Histone acetyltransferase</fullName>
    </submittedName>
</protein>
<dbReference type="InterPro" id="IPR000182">
    <property type="entry name" value="GNAT_dom"/>
</dbReference>
<dbReference type="CDD" id="cd04301">
    <property type="entry name" value="NAT_SF"/>
    <property type="match status" value="1"/>
</dbReference>
<accession>A0AAV5NYE3</accession>
<dbReference type="SUPFAM" id="SSF55729">
    <property type="entry name" value="Acyl-CoA N-acyltransferases (Nat)"/>
    <property type="match status" value="1"/>
</dbReference>
<dbReference type="Proteomes" id="UP001156690">
    <property type="component" value="Unassembled WGS sequence"/>
</dbReference>
<dbReference type="InterPro" id="IPR016181">
    <property type="entry name" value="Acyl_CoA_acyltransferase"/>
</dbReference>
<dbReference type="Gene3D" id="3.40.630.30">
    <property type="match status" value="1"/>
</dbReference>